<evidence type="ECO:0000256" key="9">
    <source>
        <dbReference type="ARBA" id="ARBA00047197"/>
    </source>
</evidence>
<keyword evidence="2" id="KW-0813">Transport</keyword>
<feature type="domain" description="SRCR" evidence="14">
    <location>
        <begin position="1236"/>
        <end position="1335"/>
    </location>
</feature>
<accession>C3ZER7</accession>
<feature type="domain" description="MAM" evidence="13">
    <location>
        <begin position="175"/>
        <end position="327"/>
    </location>
</feature>
<keyword evidence="5" id="KW-0653">Protein transport</keyword>
<dbReference type="InterPro" id="IPR000998">
    <property type="entry name" value="MAM_dom"/>
</dbReference>
<keyword evidence="7" id="KW-0325">Glycoprotein</keyword>
<dbReference type="EMBL" id="GG666612">
    <property type="protein sequence ID" value="EEN49223.1"/>
    <property type="molecule type" value="Genomic_DNA"/>
</dbReference>
<dbReference type="InterPro" id="IPR042235">
    <property type="entry name" value="ZP-C_dom"/>
</dbReference>
<dbReference type="GO" id="GO:0015031">
    <property type="term" value="P:protein transport"/>
    <property type="evidence" value="ECO:0007669"/>
    <property type="project" value="UniProtKB-KW"/>
</dbReference>
<evidence type="ECO:0000259" key="15">
    <source>
        <dbReference type="PROSITE" id="PS51034"/>
    </source>
</evidence>
<feature type="disulfide bond" evidence="11">
    <location>
        <begin position="1153"/>
        <end position="1214"/>
    </location>
</feature>
<dbReference type="InterPro" id="IPR001190">
    <property type="entry name" value="SRCR"/>
</dbReference>
<feature type="disulfide bond" evidence="11">
    <location>
        <begin position="1305"/>
        <end position="1315"/>
    </location>
</feature>
<evidence type="ECO:0000313" key="16">
    <source>
        <dbReference type="EMBL" id="EEN49223.1"/>
    </source>
</evidence>
<dbReference type="InterPro" id="IPR000859">
    <property type="entry name" value="CUB_dom"/>
</dbReference>
<evidence type="ECO:0000259" key="14">
    <source>
        <dbReference type="PROSITE" id="PS50287"/>
    </source>
</evidence>
<feature type="disulfide bond" evidence="11">
    <location>
        <begin position="504"/>
        <end position="514"/>
    </location>
</feature>
<dbReference type="Pfam" id="PF23344">
    <property type="entry name" value="ZP-N"/>
    <property type="match status" value="1"/>
</dbReference>
<feature type="disulfide bond" evidence="11">
    <location>
        <begin position="400"/>
        <end position="410"/>
    </location>
</feature>
<feature type="disulfide bond" evidence="11">
    <location>
        <begin position="6"/>
        <end position="16"/>
    </location>
</feature>
<feature type="domain" description="SRCR" evidence="14">
    <location>
        <begin position="1"/>
        <end position="37"/>
    </location>
</feature>
<dbReference type="PROSITE" id="PS00740">
    <property type="entry name" value="MAM_1"/>
    <property type="match status" value="2"/>
</dbReference>
<dbReference type="PROSITE" id="PS50287">
    <property type="entry name" value="SRCR_2"/>
    <property type="match status" value="7"/>
</dbReference>
<dbReference type="InterPro" id="IPR035914">
    <property type="entry name" value="Sperma_CUB_dom_sf"/>
</dbReference>
<dbReference type="FunFam" id="3.10.250.10:FF:000011">
    <property type="entry name" value="Scavenger receptor class A member 5"/>
    <property type="match status" value="2"/>
</dbReference>
<feature type="disulfide bond" evidence="11">
    <location>
        <begin position="356"/>
        <end position="420"/>
    </location>
</feature>
<feature type="disulfide bond" evidence="11">
    <location>
        <begin position="899"/>
        <end position="960"/>
    </location>
</feature>
<dbReference type="PROSITE" id="PS51034">
    <property type="entry name" value="ZP_2"/>
    <property type="match status" value="1"/>
</dbReference>
<evidence type="ECO:0000256" key="11">
    <source>
        <dbReference type="PROSITE-ProRule" id="PRU00196"/>
    </source>
</evidence>
<comment type="caution">
    <text evidence="11">Lacks conserved residue(s) required for the propagation of feature annotation.</text>
</comment>
<dbReference type="eggNOG" id="ENOG502QQ5W">
    <property type="taxonomic scope" value="Eukaryota"/>
</dbReference>
<feature type="domain" description="SRCR" evidence="14">
    <location>
        <begin position="861"/>
        <end position="961"/>
    </location>
</feature>
<comment type="similarity">
    <text evidence="1">Belongs to the DMBT1 family.</text>
</comment>
<evidence type="ECO:0000256" key="5">
    <source>
        <dbReference type="ARBA" id="ARBA00022927"/>
    </source>
</evidence>
<gene>
    <name evidence="16" type="ORF">BRAFLDRAFT_120140</name>
</gene>
<dbReference type="SUPFAM" id="SSF56487">
    <property type="entry name" value="SRCR-like"/>
    <property type="match status" value="7"/>
</dbReference>
<evidence type="ECO:0000256" key="7">
    <source>
        <dbReference type="ARBA" id="ARBA00023180"/>
    </source>
</evidence>
<dbReference type="Gene3D" id="3.10.250.10">
    <property type="entry name" value="SRCR-like domain"/>
    <property type="match status" value="7"/>
</dbReference>
<dbReference type="PRINTS" id="PR00023">
    <property type="entry name" value="ZPELLUCIDA"/>
</dbReference>
<dbReference type="Pfam" id="PF00530">
    <property type="entry name" value="SRCR"/>
    <property type="match status" value="7"/>
</dbReference>
<dbReference type="Gene3D" id="2.60.120.200">
    <property type="match status" value="2"/>
</dbReference>
<dbReference type="PROSITE" id="PS50060">
    <property type="entry name" value="MAM_2"/>
    <property type="match status" value="3"/>
</dbReference>
<feature type="domain" description="SRCR" evidence="14">
    <location>
        <begin position="69"/>
        <end position="168"/>
    </location>
</feature>
<dbReference type="InterPro" id="IPR036772">
    <property type="entry name" value="SRCR-like_dom_sf"/>
</dbReference>
<feature type="disulfide bond" evidence="11">
    <location>
        <begin position="93"/>
        <end position="157"/>
    </location>
</feature>
<dbReference type="CDD" id="cd00041">
    <property type="entry name" value="CUB"/>
    <property type="match status" value="1"/>
</dbReference>
<dbReference type="InterPro" id="IPR055355">
    <property type="entry name" value="ZP-C"/>
</dbReference>
<keyword evidence="3" id="KW-0732">Signal</keyword>
<organism>
    <name type="scientific">Branchiostoma floridae</name>
    <name type="common">Florida lancelet</name>
    <name type="synonym">Amphioxus</name>
    <dbReference type="NCBI Taxonomy" id="7739"/>
    <lineage>
        <taxon>Eukaryota</taxon>
        <taxon>Metazoa</taxon>
        <taxon>Chordata</taxon>
        <taxon>Cephalochordata</taxon>
        <taxon>Leptocardii</taxon>
        <taxon>Amphioxiformes</taxon>
        <taxon>Branchiostomatidae</taxon>
        <taxon>Branchiostoma</taxon>
    </lineage>
</organism>
<evidence type="ECO:0000256" key="8">
    <source>
        <dbReference type="ARBA" id="ARBA00030560"/>
    </source>
</evidence>
<dbReference type="CDD" id="cd06263">
    <property type="entry name" value="MAM"/>
    <property type="match status" value="3"/>
</dbReference>
<dbReference type="FunFam" id="3.10.250.10:FF:000001">
    <property type="entry name" value="Lysyl oxidase 4 isoform X1"/>
    <property type="match status" value="2"/>
</dbReference>
<feature type="disulfide bond" evidence="11">
    <location>
        <begin position="930"/>
        <end position="940"/>
    </location>
</feature>
<dbReference type="SMART" id="SM00202">
    <property type="entry name" value="SR"/>
    <property type="match status" value="6"/>
</dbReference>
<evidence type="ECO:0000256" key="2">
    <source>
        <dbReference type="ARBA" id="ARBA00022448"/>
    </source>
</evidence>
<dbReference type="Gene3D" id="2.60.120.290">
    <property type="entry name" value="Spermadhesin, CUB domain"/>
    <property type="match status" value="1"/>
</dbReference>
<dbReference type="SUPFAM" id="SSF49854">
    <property type="entry name" value="Spermadhesin, CUB domain"/>
    <property type="match status" value="1"/>
</dbReference>
<dbReference type="Gene3D" id="2.60.40.4100">
    <property type="entry name" value="Zona pellucida, ZP-C domain"/>
    <property type="match status" value="1"/>
</dbReference>
<evidence type="ECO:0000259" key="13">
    <source>
        <dbReference type="PROSITE" id="PS50060"/>
    </source>
</evidence>
<feature type="disulfide bond" evidence="11">
    <location>
        <begin position="1184"/>
        <end position="1194"/>
    </location>
</feature>
<dbReference type="InParanoid" id="C3ZER7"/>
<dbReference type="SMART" id="SM00042">
    <property type="entry name" value="CUB"/>
    <property type="match status" value="1"/>
</dbReference>
<dbReference type="GO" id="GO:0016020">
    <property type="term" value="C:membrane"/>
    <property type="evidence" value="ECO:0007669"/>
    <property type="project" value="InterPro"/>
</dbReference>
<dbReference type="InterPro" id="IPR001507">
    <property type="entry name" value="ZP_dom"/>
</dbReference>
<keyword evidence="6 11" id="KW-1015">Disulfide bond</keyword>
<feature type="domain" description="SRCR" evidence="14">
    <location>
        <begin position="332"/>
        <end position="431"/>
    </location>
</feature>
<dbReference type="Pfam" id="PF00100">
    <property type="entry name" value="Zona_pellucida"/>
    <property type="match status" value="1"/>
</dbReference>
<feature type="domain" description="SRCR" evidence="14">
    <location>
        <begin position="1115"/>
        <end position="1215"/>
    </location>
</feature>
<dbReference type="PROSITE" id="PS00420">
    <property type="entry name" value="SRCR_1"/>
    <property type="match status" value="3"/>
</dbReference>
<evidence type="ECO:0000259" key="12">
    <source>
        <dbReference type="PROSITE" id="PS01180"/>
    </source>
</evidence>
<dbReference type="PANTHER" id="PTHR19331">
    <property type="entry name" value="SCAVENGER RECEPTOR DOMAIN-CONTAINING"/>
    <property type="match status" value="1"/>
</dbReference>
<dbReference type="Pfam" id="PF00431">
    <property type="entry name" value="CUB"/>
    <property type="match status" value="1"/>
</dbReference>
<feature type="disulfide bond" evidence="11">
    <location>
        <begin position="369"/>
        <end position="430"/>
    </location>
</feature>
<dbReference type="InterPro" id="IPR048290">
    <property type="entry name" value="ZP_chr"/>
</dbReference>
<evidence type="ECO:0000256" key="3">
    <source>
        <dbReference type="ARBA" id="ARBA00022729"/>
    </source>
</evidence>
<dbReference type="PROSITE" id="PS01180">
    <property type="entry name" value="CUB"/>
    <property type="match status" value="1"/>
</dbReference>
<feature type="domain" description="MAM" evidence="13">
    <location>
        <begin position="654"/>
        <end position="817"/>
    </location>
</feature>
<dbReference type="InterPro" id="IPR055356">
    <property type="entry name" value="ZP-N"/>
</dbReference>
<dbReference type="SUPFAM" id="SSF49899">
    <property type="entry name" value="Concanavalin A-like lectins/glucanases"/>
    <property type="match status" value="3"/>
</dbReference>
<evidence type="ECO:0000256" key="1">
    <source>
        <dbReference type="ARBA" id="ARBA00009931"/>
    </source>
</evidence>
<feature type="disulfide bond" evidence="11">
    <location>
        <begin position="106"/>
        <end position="167"/>
    </location>
</feature>
<dbReference type="SMART" id="SM00241">
    <property type="entry name" value="ZP"/>
    <property type="match status" value="1"/>
</dbReference>
<feature type="domain" description="ZP" evidence="15">
    <location>
        <begin position="1361"/>
        <end position="1601"/>
    </location>
</feature>
<feature type="disulfide bond" evidence="11">
    <location>
        <begin position="886"/>
        <end position="950"/>
    </location>
</feature>
<feature type="domain" description="SRCR" evidence="14">
    <location>
        <begin position="436"/>
        <end position="537"/>
    </location>
</feature>
<name>C3ZER7_BRAFL</name>
<feature type="disulfide bond" evidence="11">
    <location>
        <begin position="137"/>
        <end position="147"/>
    </location>
</feature>
<dbReference type="InterPro" id="IPR013320">
    <property type="entry name" value="ConA-like_dom_sf"/>
</dbReference>
<sequence>MDDVKCSGTEPSLEYCDQRGWGSHNCDHSEDVGLICDAPVTTTEMQPTTIPQTTLYPDNGIITFSGFSVRLSSGGPNYGRVEVLVNGTWGTVCDDRFGADEARVVCQELGFRDYISFDGGAHYGLGTGPIWMDDVQCTGYEPSIQFCQHRGWGVENCGHHEDVGVECQGPDRTLIDCDFDTNRCNFTGDATADFEWRRRAGRTPSASTGPSFDHTTGSGYYMYIEASSPRQPGDTARLVSPVLNAYGTHCLQFAYHLYGDSIGELKVLVGSEVVFFRNASDGDFWQEAKMDVSLNNNQITFEGVVGIGWRGDVAIDDVLLYSGSCQSNDYDIRLEDGGYSYGRVEVRVNGEWGTICDDGFGEPEAAVICRELGFAGVEAFYPGAYYGEGTGKIWLSDVKCSGDESAIRQCGHADWGVNSCLHAQDISVDCKQEIEVRLADGDTNYGRVEVKYDGQWGTICDDDFGESEARVICRQLGFPDFETFHYGAYYGPGTGPVWLSNLQCNGFETNVEDCSHSGWGMNPPTCTHPHDVSVVCQGSGYYVYTESAELAPGDASFLLSPVASLNVPSQSCLRFSYHMYGTDIGELKLYVQNGSGNWYQPFDRSGDQGDAWITENIDLNAPVGQVMFIGIRKSIVGAGLAGDIGVDDIRHYWGPCNLELGQSGGNKMAVLWVILHLILVLSDGIASGEEANDDGDNRESRWYTDYTTWGYYMYIEASSGSPGNIARLVSPTIFDNGWYCLQFAYHMYGTDINQLRVLVGSSVVWSLSNNRGTSWHLASREVYIRNTQIVFEGVRGSSYQGDIAIDDVTLYPGYCPWTDNPGTYAYYTEETTAAPSTWWWTTAWNNWWTTANTDYYYNFQVRLRGGDYYSYGRVEVYYNGQWGTVCDDGFGWNEANVVCHELGFDQVDTYYHNAHYGSGSGPIWLDDLNCYGSESSLQYCPHRGWGSHNCGHGNDVSVSCVEPSRTDMETSTISIPQTPGWWELTTNYWDWWRTTSYNRPPHVPCGGHITQSSGVIQSPHYPNNYFNRADCQWTIIRSPGSTVQVVVERYDMESCCDHLDIYDGRYNSSRRLARLNGSGSWRYYYSSSNEVLIHFTSDYSVVDNGFRIRFQDFQIRLRGGDNYSYGRVEVYYSGYWGTVCDDNFGWQDARVVCRELGFPDYYSYQQNAYYGQGSGPIWMDDLGCSGSENSLQYCPHLGWGSHNCGHSEDIGVRCSCRLQFCTAFVIIGTRNGHFQVRLRGGNSYSYGRVEVYYNGQWGTVCDHEFGWEEARVVCRELGFSDYINYYHNAYYGQGSGPIWMDHLRCSGYESSLQYCPHDGWGTHCGHSDDISVLCGNANVTDVSTVIPPWHTSQPDLGMTGSCDSDMMTVTFDLWVAPWLDGNLMHFADPTCKAINNGSHLILATKLSDCGTTRNETDDYVIYSNKVLMYSSNHSVIIRDLQLEVPVTCKLPRKSVVSAQFTADSNAIKYSLEREGNFDIELQFYDSLSFYYAYTGPVGLQLNELAYAQVRLSSDDNLRIMVDSCVATPSRNPADTVIYSVIENNCPKDPTVMTYYTSSPKVERFGFRAFQFATGQNQVFLHCLVQVCDGVRPQLAVHPGDA</sequence>
<feature type="disulfide bond" evidence="11">
    <location>
        <begin position="1140"/>
        <end position="1204"/>
    </location>
</feature>
<dbReference type="Pfam" id="PF00629">
    <property type="entry name" value="MAM"/>
    <property type="match status" value="2"/>
</dbReference>
<feature type="domain" description="MAM" evidence="13">
    <location>
        <begin position="480"/>
        <end position="658"/>
    </location>
</feature>
<evidence type="ECO:0000256" key="10">
    <source>
        <dbReference type="ARBA" id="ARBA00047200"/>
    </source>
</evidence>
<dbReference type="FunFam" id="3.10.250.10:FF:000026">
    <property type="entry name" value="Tequila, isoform D"/>
    <property type="match status" value="2"/>
</dbReference>
<protein>
    <recommendedName>
        <fullName evidence="9">Scavenger receptor cysteine-rich domain-containing protein DMBT1</fullName>
    </recommendedName>
    <alternativeName>
        <fullName evidence="10">Deleted in malignant brain tumors 1 protein</fullName>
    </alternativeName>
    <alternativeName>
        <fullName evidence="8">Hensin</fullName>
    </alternativeName>
</protein>
<evidence type="ECO:0000256" key="4">
    <source>
        <dbReference type="ARBA" id="ARBA00022737"/>
    </source>
</evidence>
<evidence type="ECO:0000256" key="6">
    <source>
        <dbReference type="ARBA" id="ARBA00023157"/>
    </source>
</evidence>
<dbReference type="FunFam" id="2.60.120.290:FF:000001">
    <property type="entry name" value="CUB and sushi domain-containing protein 3 isoform X1"/>
    <property type="match status" value="1"/>
</dbReference>
<keyword evidence="4" id="KW-0677">Repeat</keyword>
<proteinExistence type="inferred from homology"/>
<reference evidence="16" key="1">
    <citation type="journal article" date="2008" name="Nature">
        <title>The amphioxus genome and the evolution of the chordate karyotype.</title>
        <authorList>
            <consortium name="US DOE Joint Genome Institute (JGI-PGF)"/>
            <person name="Putnam N.H."/>
            <person name="Butts T."/>
            <person name="Ferrier D.E.K."/>
            <person name="Furlong R.F."/>
            <person name="Hellsten U."/>
            <person name="Kawashima T."/>
            <person name="Robinson-Rechavi M."/>
            <person name="Shoguchi E."/>
            <person name="Terry A."/>
            <person name="Yu J.-K."/>
            <person name="Benito-Gutierrez E.L."/>
            <person name="Dubchak I."/>
            <person name="Garcia-Fernandez J."/>
            <person name="Gibson-Brown J.J."/>
            <person name="Grigoriev I.V."/>
            <person name="Horton A.C."/>
            <person name="de Jong P.J."/>
            <person name="Jurka J."/>
            <person name="Kapitonov V.V."/>
            <person name="Kohara Y."/>
            <person name="Kuroki Y."/>
            <person name="Lindquist E."/>
            <person name="Lucas S."/>
            <person name="Osoegawa K."/>
            <person name="Pennacchio L.A."/>
            <person name="Salamov A.A."/>
            <person name="Satou Y."/>
            <person name="Sauka-Spengler T."/>
            <person name="Schmutz J."/>
            <person name="Shin-I T."/>
            <person name="Toyoda A."/>
            <person name="Bronner-Fraser M."/>
            <person name="Fujiyama A."/>
            <person name="Holland L.Z."/>
            <person name="Holland P.W.H."/>
            <person name="Satoh N."/>
            <person name="Rokhsar D.S."/>
        </authorList>
    </citation>
    <scope>NUCLEOTIDE SEQUENCE [LARGE SCALE GENOMIC DNA]</scope>
    <source>
        <strain evidence="16">S238N-H82</strain>
        <tissue evidence="16">Testes</tissue>
    </source>
</reference>
<dbReference type="Gene3D" id="2.60.40.3210">
    <property type="entry name" value="Zona pellucida, ZP-N domain"/>
    <property type="match status" value="1"/>
</dbReference>
<dbReference type="PRINTS" id="PR00258">
    <property type="entry name" value="SPERACTRCPTR"/>
</dbReference>
<feature type="domain" description="CUB" evidence="12">
    <location>
        <begin position="1005"/>
        <end position="1113"/>
    </location>
</feature>
<dbReference type="SMART" id="SM00137">
    <property type="entry name" value="MAM"/>
    <property type="match status" value="3"/>
</dbReference>